<dbReference type="InterPro" id="IPR039426">
    <property type="entry name" value="TonB-dep_rcpt-like"/>
</dbReference>
<sequence>MKKFRVLILLVLACFAFTSQAQTTVTGLVQDAAGATIPGVSVIVQNTTNGTVTNMDGIFELKVESLPVTLVTSFVGFTTKETVITSAEQVTIILSEGVGLDEIMVTSTRTIRSQKQSAMSMSSMKAEEIQQKAASSQADILRSVPGITAEGGGGEVATNVFVRGLPSGGQYVFNPLEYDGMPVISTFGLNSSAHDVYVRNDMGIKSLDFPRGGAAILYGAGSVAGVINYISKTGTDKPENIIQMEVADKGRVRADFFSGGKLGGEDSRTYYALSGFYRYDEGPLDTGLPTQGMQLRGNIKQEFDNGELIVSGQFIDDRVQFFLPLPLDGNSRDYAKGNDGKDVKTVQTMHAQNLSYQTPDGVYRTPIKDGVVTKGGYFMANYKHKFDNNLKMDAKMRYARYAHQFNLFLAGSNNPISLNNFVTGMDAAATDIVATKTGLSSTLSGSDLVYENTLLDRNRPMTDMATEINVTKKLEGVSVEHNITAGIFLSRTEADDQNVQTTYITEFASKPHLLDISYMNGGNQMILSKNGLYNPGAAYANNFITANKKAIYFTDEMKMDRWRIDVGLRFETIEATVSREGNASYLMDGDASLSSNLQTVKWGNNAYLTGKGKDSDWAGVIAANYELNDKINLYGNVTKGYFFPQPRGIQIAADGTVGSYETEEIYQGELGIKYGSERFRGTFAGYYVDLNDRRNVDLRDDPNNPGTTIETVTTLSTKAIGIEATWRYDLADNLNFNGSITYQEHEYNKSEANPEIVGNELERQPNIMSYSALEYDNDAFDAGFSWSYTGKKFANIANTVELDAINIFRFDAGYTMDLGDDGETLRFGVAVFNVFDDNGITEGNPRDATQADAGEYFVGRPILPRRIFFRTTFSF</sequence>
<dbReference type="Pfam" id="PF07715">
    <property type="entry name" value="Plug"/>
    <property type="match status" value="1"/>
</dbReference>
<evidence type="ECO:0000256" key="6">
    <source>
        <dbReference type="ARBA" id="ARBA00022729"/>
    </source>
</evidence>
<dbReference type="KEGG" id="mbas:ALGA_1902"/>
<feature type="domain" description="TonB-dependent receptor plug" evidence="16">
    <location>
        <begin position="114"/>
        <end position="226"/>
    </location>
</feature>
<evidence type="ECO:0000256" key="12">
    <source>
        <dbReference type="PROSITE-ProRule" id="PRU01360"/>
    </source>
</evidence>
<evidence type="ECO:0000256" key="9">
    <source>
        <dbReference type="ARBA" id="ARBA00023077"/>
    </source>
</evidence>
<keyword evidence="11 12" id="KW-0998">Cell outer membrane</keyword>
<evidence type="ECO:0000256" key="4">
    <source>
        <dbReference type="ARBA" id="ARBA00022496"/>
    </source>
</evidence>
<keyword evidence="10 12" id="KW-0472">Membrane</keyword>
<feature type="chain" id="PRO_5012892027" evidence="14">
    <location>
        <begin position="22"/>
        <end position="875"/>
    </location>
</feature>
<dbReference type="GO" id="GO:0015344">
    <property type="term" value="F:siderophore uptake transmembrane transporter activity"/>
    <property type="evidence" value="ECO:0007669"/>
    <property type="project" value="TreeGrafter"/>
</dbReference>
<dbReference type="PROSITE" id="PS52016">
    <property type="entry name" value="TONB_DEPENDENT_REC_3"/>
    <property type="match status" value="1"/>
</dbReference>
<keyword evidence="18" id="KW-1185">Reference proteome</keyword>
<keyword evidence="17" id="KW-0675">Receptor</keyword>
<feature type="domain" description="TonB-dependent receptor-like beta-barrel" evidence="15">
    <location>
        <begin position="337"/>
        <end position="833"/>
    </location>
</feature>
<evidence type="ECO:0000259" key="15">
    <source>
        <dbReference type="Pfam" id="PF00593"/>
    </source>
</evidence>
<evidence type="ECO:0000256" key="5">
    <source>
        <dbReference type="ARBA" id="ARBA00022692"/>
    </source>
</evidence>
<dbReference type="PANTHER" id="PTHR32552">
    <property type="entry name" value="FERRICHROME IRON RECEPTOR-RELATED"/>
    <property type="match status" value="1"/>
</dbReference>
<dbReference type="Gene3D" id="2.170.130.10">
    <property type="entry name" value="TonB-dependent receptor, plug domain"/>
    <property type="match status" value="1"/>
</dbReference>
<keyword evidence="4" id="KW-0410">Iron transport</keyword>
<protein>
    <submittedName>
        <fullName evidence="17">TonB-dependent receptor</fullName>
    </submittedName>
</protein>
<dbReference type="OrthoDB" id="1122665at2"/>
<keyword evidence="9 13" id="KW-0798">TonB box</keyword>
<evidence type="ECO:0000313" key="18">
    <source>
        <dbReference type="Proteomes" id="UP000218267"/>
    </source>
</evidence>
<keyword evidence="6 14" id="KW-0732">Signal</keyword>
<keyword evidence="3 12" id="KW-1134">Transmembrane beta strand</keyword>
<dbReference type="InterPro" id="IPR008969">
    <property type="entry name" value="CarboxyPept-like_regulatory"/>
</dbReference>
<accession>A0A1Y1CLX7</accession>
<dbReference type="Proteomes" id="UP000218267">
    <property type="component" value="Chromosome"/>
</dbReference>
<gene>
    <name evidence="17" type="ORF">ALGA_1902</name>
</gene>
<evidence type="ECO:0000256" key="1">
    <source>
        <dbReference type="ARBA" id="ARBA00004571"/>
    </source>
</evidence>
<dbReference type="InterPro" id="IPR036942">
    <property type="entry name" value="Beta-barrel_TonB_sf"/>
</dbReference>
<dbReference type="Gene3D" id="2.60.40.1120">
    <property type="entry name" value="Carboxypeptidase-like, regulatory domain"/>
    <property type="match status" value="1"/>
</dbReference>
<evidence type="ECO:0000256" key="13">
    <source>
        <dbReference type="RuleBase" id="RU003357"/>
    </source>
</evidence>
<dbReference type="InterPro" id="IPR037066">
    <property type="entry name" value="Plug_dom_sf"/>
</dbReference>
<evidence type="ECO:0000256" key="11">
    <source>
        <dbReference type="ARBA" id="ARBA00023237"/>
    </source>
</evidence>
<keyword evidence="2 12" id="KW-0813">Transport</keyword>
<name>A0A1Y1CLX7_9BACT</name>
<evidence type="ECO:0000256" key="8">
    <source>
        <dbReference type="ARBA" id="ARBA00023065"/>
    </source>
</evidence>
<dbReference type="Pfam" id="PF00593">
    <property type="entry name" value="TonB_dep_Rec_b-barrel"/>
    <property type="match status" value="1"/>
</dbReference>
<reference evidence="18" key="2">
    <citation type="journal article" date="2020" name="Antonie Van Leeuwenhoek">
        <title>Labilibaculum antarcticum sp. nov., a novel facultative anaerobic, psychrotorelant bacterium isolated from marine sediment of Antarctica.</title>
        <authorList>
            <person name="Watanabe M."/>
            <person name="Kojima H."/>
            <person name="Fukui M."/>
        </authorList>
    </citation>
    <scope>NUCLEOTIDE SEQUENCE [LARGE SCALE GENOMIC DNA]</scope>
    <source>
        <strain evidence="18">SPP2</strain>
    </source>
</reference>
<keyword evidence="7" id="KW-0408">Iron</keyword>
<feature type="signal peptide" evidence="14">
    <location>
        <begin position="1"/>
        <end position="21"/>
    </location>
</feature>
<dbReference type="Gene3D" id="2.40.170.20">
    <property type="entry name" value="TonB-dependent receptor, beta-barrel domain"/>
    <property type="match status" value="1"/>
</dbReference>
<reference evidence="17 18" key="1">
    <citation type="journal article" date="2018" name="Mar. Genomics">
        <title>Complete genome sequence of Marinifilaceae bacterium strain SPP2, isolated from the Antarctic marine sediment.</title>
        <authorList>
            <person name="Watanabe M."/>
            <person name="Kojima H."/>
            <person name="Fukui M."/>
        </authorList>
    </citation>
    <scope>NUCLEOTIDE SEQUENCE [LARGE SCALE GENOMIC DNA]</scope>
    <source>
        <strain evidence="17 18">SPP2</strain>
    </source>
</reference>
<dbReference type="AlphaFoldDB" id="A0A1Y1CLX7"/>
<dbReference type="EMBL" id="AP018042">
    <property type="protein sequence ID" value="BAX80261.1"/>
    <property type="molecule type" value="Genomic_DNA"/>
</dbReference>
<evidence type="ECO:0000256" key="14">
    <source>
        <dbReference type="SAM" id="SignalP"/>
    </source>
</evidence>
<dbReference type="PANTHER" id="PTHR32552:SF89">
    <property type="entry name" value="CATECHOLATE SIDEROPHORE RECEPTOR FIU"/>
    <property type="match status" value="1"/>
</dbReference>
<evidence type="ECO:0000256" key="3">
    <source>
        <dbReference type="ARBA" id="ARBA00022452"/>
    </source>
</evidence>
<keyword evidence="5 12" id="KW-0812">Transmembrane</keyword>
<proteinExistence type="inferred from homology"/>
<keyword evidence="8" id="KW-0406">Ion transport</keyword>
<evidence type="ECO:0000256" key="2">
    <source>
        <dbReference type="ARBA" id="ARBA00022448"/>
    </source>
</evidence>
<comment type="similarity">
    <text evidence="12 13">Belongs to the TonB-dependent receptor family.</text>
</comment>
<dbReference type="SUPFAM" id="SSF49464">
    <property type="entry name" value="Carboxypeptidase regulatory domain-like"/>
    <property type="match status" value="1"/>
</dbReference>
<dbReference type="Pfam" id="PF13715">
    <property type="entry name" value="CarbopepD_reg_2"/>
    <property type="match status" value="1"/>
</dbReference>
<dbReference type="GO" id="GO:0009279">
    <property type="term" value="C:cell outer membrane"/>
    <property type="evidence" value="ECO:0007669"/>
    <property type="project" value="UniProtKB-SubCell"/>
</dbReference>
<evidence type="ECO:0000256" key="7">
    <source>
        <dbReference type="ARBA" id="ARBA00023004"/>
    </source>
</evidence>
<dbReference type="InterPro" id="IPR000531">
    <property type="entry name" value="Beta-barrel_TonB"/>
</dbReference>
<evidence type="ECO:0000256" key="10">
    <source>
        <dbReference type="ARBA" id="ARBA00023136"/>
    </source>
</evidence>
<dbReference type="RefSeq" id="WP_096429123.1">
    <property type="nucleotide sequence ID" value="NZ_AP018042.1"/>
</dbReference>
<dbReference type="SUPFAM" id="SSF56935">
    <property type="entry name" value="Porins"/>
    <property type="match status" value="1"/>
</dbReference>
<dbReference type="InterPro" id="IPR012910">
    <property type="entry name" value="Plug_dom"/>
</dbReference>
<evidence type="ECO:0000259" key="16">
    <source>
        <dbReference type="Pfam" id="PF07715"/>
    </source>
</evidence>
<evidence type="ECO:0000313" key="17">
    <source>
        <dbReference type="EMBL" id="BAX80261.1"/>
    </source>
</evidence>
<comment type="subcellular location">
    <subcellularLocation>
        <location evidence="1 12">Cell outer membrane</location>
        <topology evidence="1 12">Multi-pass membrane protein</topology>
    </subcellularLocation>
</comment>
<organism evidence="17 18">
    <name type="scientific">Labilibaculum antarcticum</name>
    <dbReference type="NCBI Taxonomy" id="1717717"/>
    <lineage>
        <taxon>Bacteria</taxon>
        <taxon>Pseudomonadati</taxon>
        <taxon>Bacteroidota</taxon>
        <taxon>Bacteroidia</taxon>
        <taxon>Marinilabiliales</taxon>
        <taxon>Marinifilaceae</taxon>
        <taxon>Labilibaculum</taxon>
    </lineage>
</organism>